<feature type="domain" description="Nudix hydrolase" evidence="3">
    <location>
        <begin position="48"/>
        <end position="179"/>
    </location>
</feature>
<dbReference type="PANTHER" id="PTHR11839:SF12">
    <property type="entry name" value="ADP COMPOUNDS HYDROLASE NUDE"/>
    <property type="match status" value="1"/>
</dbReference>
<dbReference type="Gene3D" id="3.90.79.10">
    <property type="entry name" value="Nucleoside Triphosphate Pyrophosphohydrolase"/>
    <property type="match status" value="1"/>
</dbReference>
<proteinExistence type="predicted"/>
<protein>
    <submittedName>
        <fullName evidence="4">ADP compounds hydrolase NudE</fullName>
    </submittedName>
</protein>
<organism evidence="4 5">
    <name type="scientific">Aliiglaciecola litoralis</name>
    <dbReference type="NCBI Taxonomy" id="582857"/>
    <lineage>
        <taxon>Bacteria</taxon>
        <taxon>Pseudomonadati</taxon>
        <taxon>Pseudomonadota</taxon>
        <taxon>Gammaproteobacteria</taxon>
        <taxon>Alteromonadales</taxon>
        <taxon>Alteromonadaceae</taxon>
        <taxon>Aliiglaciecola</taxon>
    </lineage>
</organism>
<dbReference type="InterPro" id="IPR000086">
    <property type="entry name" value="NUDIX_hydrolase_dom"/>
</dbReference>
<dbReference type="InterPro" id="IPR020084">
    <property type="entry name" value="NUDIX_hydrolase_CS"/>
</dbReference>
<dbReference type="GO" id="GO:0016787">
    <property type="term" value="F:hydrolase activity"/>
    <property type="evidence" value="ECO:0007669"/>
    <property type="project" value="UniProtKB-KW"/>
</dbReference>
<evidence type="ECO:0000313" key="4">
    <source>
        <dbReference type="EMBL" id="GAA0854937.1"/>
    </source>
</evidence>
<reference evidence="5" key="1">
    <citation type="journal article" date="2019" name="Int. J. Syst. Evol. Microbiol.">
        <title>The Global Catalogue of Microorganisms (GCM) 10K type strain sequencing project: providing services to taxonomists for standard genome sequencing and annotation.</title>
        <authorList>
            <consortium name="The Broad Institute Genomics Platform"/>
            <consortium name="The Broad Institute Genome Sequencing Center for Infectious Disease"/>
            <person name="Wu L."/>
            <person name="Ma J."/>
        </authorList>
    </citation>
    <scope>NUCLEOTIDE SEQUENCE [LARGE SCALE GENOMIC DNA]</scope>
    <source>
        <strain evidence="5">JCM 15896</strain>
    </source>
</reference>
<evidence type="ECO:0000313" key="5">
    <source>
        <dbReference type="Proteomes" id="UP001500359"/>
    </source>
</evidence>
<dbReference type="CDD" id="cd24156">
    <property type="entry name" value="NUDIX_ADPRase_NudE"/>
    <property type="match status" value="1"/>
</dbReference>
<accession>A0ABP3WSL2</accession>
<dbReference type="PANTHER" id="PTHR11839">
    <property type="entry name" value="UDP/ADP-SUGAR PYROPHOSPHATASE"/>
    <property type="match status" value="1"/>
</dbReference>
<evidence type="ECO:0000259" key="3">
    <source>
        <dbReference type="PROSITE" id="PS51462"/>
    </source>
</evidence>
<keyword evidence="5" id="KW-1185">Reference proteome</keyword>
<dbReference type="PROSITE" id="PS00893">
    <property type="entry name" value="NUDIX_BOX"/>
    <property type="match status" value="1"/>
</dbReference>
<dbReference type="SUPFAM" id="SSF55811">
    <property type="entry name" value="Nudix"/>
    <property type="match status" value="1"/>
</dbReference>
<evidence type="ECO:0000256" key="1">
    <source>
        <dbReference type="ARBA" id="ARBA00001946"/>
    </source>
</evidence>
<dbReference type="RefSeq" id="WP_343857668.1">
    <property type="nucleotide sequence ID" value="NZ_BAAAFD010000002.1"/>
</dbReference>
<gene>
    <name evidence="4" type="primary">nudE</name>
    <name evidence="4" type="ORF">GCM10009114_12500</name>
</gene>
<dbReference type="EMBL" id="BAAAFD010000002">
    <property type="protein sequence ID" value="GAA0854937.1"/>
    <property type="molecule type" value="Genomic_DNA"/>
</dbReference>
<comment type="caution">
    <text evidence="4">The sequence shown here is derived from an EMBL/GenBank/DDBJ whole genome shotgun (WGS) entry which is preliminary data.</text>
</comment>
<keyword evidence="2 4" id="KW-0378">Hydrolase</keyword>
<comment type="cofactor">
    <cofactor evidence="1">
        <name>Mg(2+)</name>
        <dbReference type="ChEBI" id="CHEBI:18420"/>
    </cofactor>
</comment>
<evidence type="ECO:0000256" key="2">
    <source>
        <dbReference type="ARBA" id="ARBA00022801"/>
    </source>
</evidence>
<name>A0ABP3WSL2_9ALTE</name>
<dbReference type="PROSITE" id="PS51462">
    <property type="entry name" value="NUDIX"/>
    <property type="match status" value="1"/>
</dbReference>
<dbReference type="Proteomes" id="UP001500359">
    <property type="component" value="Unassembled WGS sequence"/>
</dbReference>
<sequence>MNKIDPDKPLPQIHQREIVAKSGLFRVERVDLEFSNGATRQFERMAGSGRGAVMIVPFINPETFLLIREYAAGTHSYQIGFPKGLIDPGETPLQAADRELKEEAGYGAKSLTEIHKVSMAPTFFDAQMNIILADGLYPCRLEGDEPEPLEVIEWSIHNIDALLARDDFIEARCIAALFLVQKHLHKQTISEEN</sequence>
<dbReference type="NCBIfam" id="NF008736">
    <property type="entry name" value="PRK11762.1"/>
    <property type="match status" value="1"/>
</dbReference>
<dbReference type="InterPro" id="IPR015797">
    <property type="entry name" value="NUDIX_hydrolase-like_dom_sf"/>
</dbReference>
<dbReference type="Pfam" id="PF00293">
    <property type="entry name" value="NUDIX"/>
    <property type="match status" value="1"/>
</dbReference>